<feature type="transmembrane region" description="Helical" evidence="1">
    <location>
        <begin position="23"/>
        <end position="48"/>
    </location>
</feature>
<dbReference type="InParanoid" id="A0A7L4YTM6"/>
<dbReference type="KEGG" id="eke:EK0264_17380"/>
<dbReference type="RefSeq" id="WP_159547001.1">
    <property type="nucleotide sequence ID" value="NZ_CP047156.1"/>
</dbReference>
<name>A0A7L4YTM6_9ACTN</name>
<evidence type="ECO:0000313" key="2">
    <source>
        <dbReference type="EMBL" id="QHC01877.1"/>
    </source>
</evidence>
<sequence>MPEDVPRESLAQRWRWWQIRRAIAGPSVWGVPVTLFFTFVLLAILTPWIDDRLSRIFDPYPSVNGGSISTVVSIIAGAMITLSGLTFTAIASVMSDGVSNLSVRIVPMLQQDRVLRWSLGVFTATFGYCLITAVSIALGEDSYQPVLATFVVTALAVVAGCCFIALVVRVTHHINPATVLKSVAKAGHEGLVGDVANYRRAAPQMRERRGTPHHTDGESATITVAGDQRSGLQLLAVNTGRLLQFERDWGAQITLLVQVGTAVPEHLPILEVTGAELTSDRRKAALGALAFGESSSPHSGPVGAIRSIVDIALKALSPAVNDPTRAAQAIDRLEDLLVVVSRHTVAVGESSLAAGWGRDWEDYVSLATDEIRQFGTTSVQIQRRLRAMFVVLLELLPEHQHPPLQRRLADLERGVDRWWHSPLDQALAAAADPQGLGTTAPRSTNAG</sequence>
<dbReference type="EMBL" id="CP047156">
    <property type="protein sequence ID" value="QHC01877.1"/>
    <property type="molecule type" value="Genomic_DNA"/>
</dbReference>
<proteinExistence type="predicted"/>
<dbReference type="OrthoDB" id="2955631at2"/>
<gene>
    <name evidence="2" type="ORF">EK0264_17380</name>
</gene>
<keyword evidence="1" id="KW-1133">Transmembrane helix</keyword>
<feature type="transmembrane region" description="Helical" evidence="1">
    <location>
        <begin position="114"/>
        <end position="139"/>
    </location>
</feature>
<keyword evidence="3" id="KW-1185">Reference proteome</keyword>
<dbReference type="Proteomes" id="UP000463857">
    <property type="component" value="Chromosome"/>
</dbReference>
<dbReference type="AlphaFoldDB" id="A0A7L4YTM6"/>
<dbReference type="Pfam" id="PF10011">
    <property type="entry name" value="DUF2254"/>
    <property type="match status" value="1"/>
</dbReference>
<keyword evidence="1" id="KW-0472">Membrane</keyword>
<feature type="transmembrane region" description="Helical" evidence="1">
    <location>
        <begin position="145"/>
        <end position="168"/>
    </location>
</feature>
<dbReference type="InterPro" id="IPR018723">
    <property type="entry name" value="DUF2254_membrane"/>
</dbReference>
<keyword evidence="1" id="KW-0812">Transmembrane</keyword>
<organism evidence="2 3">
    <name type="scientific">Epidermidibacterium keratini</name>
    <dbReference type="NCBI Taxonomy" id="1891644"/>
    <lineage>
        <taxon>Bacteria</taxon>
        <taxon>Bacillati</taxon>
        <taxon>Actinomycetota</taxon>
        <taxon>Actinomycetes</taxon>
        <taxon>Sporichthyales</taxon>
        <taxon>Sporichthyaceae</taxon>
        <taxon>Epidermidibacterium</taxon>
    </lineage>
</organism>
<protein>
    <submittedName>
        <fullName evidence="2">DUF2254 domain-containing protein</fullName>
    </submittedName>
</protein>
<reference evidence="2 3" key="1">
    <citation type="journal article" date="2018" name="Int. J. Syst. Evol. Microbiol.">
        <title>Epidermidibacterium keratini gen. nov., sp. nov., a member of the family Sporichthyaceae, isolated from keratin epidermis.</title>
        <authorList>
            <person name="Lee D.G."/>
            <person name="Trujillo M.E."/>
            <person name="Kang S."/>
            <person name="Nam J.J."/>
            <person name="Kim Y.J."/>
        </authorList>
    </citation>
    <scope>NUCLEOTIDE SEQUENCE [LARGE SCALE GENOMIC DNA]</scope>
    <source>
        <strain evidence="2 3">EPI-7</strain>
    </source>
</reference>
<feature type="transmembrane region" description="Helical" evidence="1">
    <location>
        <begin position="68"/>
        <end position="93"/>
    </location>
</feature>
<accession>A0A7L4YTM6</accession>
<evidence type="ECO:0000256" key="1">
    <source>
        <dbReference type="SAM" id="Phobius"/>
    </source>
</evidence>
<evidence type="ECO:0000313" key="3">
    <source>
        <dbReference type="Proteomes" id="UP000463857"/>
    </source>
</evidence>